<evidence type="ECO:0000313" key="3">
    <source>
        <dbReference type="Proteomes" id="UP000612585"/>
    </source>
</evidence>
<proteinExistence type="predicted"/>
<organism evidence="2 3">
    <name type="scientific">Virgisporangium aurantiacum</name>
    <dbReference type="NCBI Taxonomy" id="175570"/>
    <lineage>
        <taxon>Bacteria</taxon>
        <taxon>Bacillati</taxon>
        <taxon>Actinomycetota</taxon>
        <taxon>Actinomycetes</taxon>
        <taxon>Micromonosporales</taxon>
        <taxon>Micromonosporaceae</taxon>
        <taxon>Virgisporangium</taxon>
    </lineage>
</organism>
<comment type="caution">
    <text evidence="2">The sequence shown here is derived from an EMBL/GenBank/DDBJ whole genome shotgun (WGS) entry which is preliminary data.</text>
</comment>
<name>A0A8J4EAQ2_9ACTN</name>
<reference evidence="2" key="1">
    <citation type="submission" date="2021-01" db="EMBL/GenBank/DDBJ databases">
        <title>Whole genome shotgun sequence of Virgisporangium aurantiacum NBRC 16421.</title>
        <authorList>
            <person name="Komaki H."/>
            <person name="Tamura T."/>
        </authorList>
    </citation>
    <scope>NUCLEOTIDE SEQUENCE</scope>
    <source>
        <strain evidence="2">NBRC 16421</strain>
    </source>
</reference>
<dbReference type="AlphaFoldDB" id="A0A8J4EAQ2"/>
<dbReference type="InterPro" id="IPR013766">
    <property type="entry name" value="Thioredoxin_domain"/>
</dbReference>
<dbReference type="PANTHER" id="PTHR43640">
    <property type="entry name" value="OS07G0260300 PROTEIN"/>
    <property type="match status" value="1"/>
</dbReference>
<dbReference type="GO" id="GO:0016209">
    <property type="term" value="F:antioxidant activity"/>
    <property type="evidence" value="ECO:0007669"/>
    <property type="project" value="InterPro"/>
</dbReference>
<dbReference type="SUPFAM" id="SSF52833">
    <property type="entry name" value="Thioredoxin-like"/>
    <property type="match status" value="1"/>
</dbReference>
<gene>
    <name evidence="2" type="ORF">Vau01_125230</name>
</gene>
<evidence type="ECO:0000259" key="1">
    <source>
        <dbReference type="PROSITE" id="PS51352"/>
    </source>
</evidence>
<dbReference type="Pfam" id="PF00578">
    <property type="entry name" value="AhpC-TSA"/>
    <property type="match status" value="1"/>
</dbReference>
<dbReference type="Gene3D" id="3.40.30.10">
    <property type="entry name" value="Glutaredoxin"/>
    <property type="match status" value="1"/>
</dbReference>
<dbReference type="EMBL" id="BOPG01000148">
    <property type="protein sequence ID" value="GIJ65007.1"/>
    <property type="molecule type" value="Genomic_DNA"/>
</dbReference>
<protein>
    <submittedName>
        <fullName evidence="2">Thioredoxin family protein</fullName>
    </submittedName>
</protein>
<dbReference type="Proteomes" id="UP000612585">
    <property type="component" value="Unassembled WGS sequence"/>
</dbReference>
<accession>A0A8J4EAQ2</accession>
<dbReference type="CDD" id="cd02969">
    <property type="entry name" value="PRX_like1"/>
    <property type="match status" value="1"/>
</dbReference>
<dbReference type="PANTHER" id="PTHR43640:SF1">
    <property type="entry name" value="THIOREDOXIN-DEPENDENT PEROXIREDOXIN"/>
    <property type="match status" value="1"/>
</dbReference>
<dbReference type="InterPro" id="IPR000866">
    <property type="entry name" value="AhpC/TSA"/>
</dbReference>
<dbReference type="RefSeq" id="WP_204015102.1">
    <property type="nucleotide sequence ID" value="NZ_BOPG01000148.1"/>
</dbReference>
<evidence type="ECO:0000313" key="2">
    <source>
        <dbReference type="EMBL" id="GIJ65007.1"/>
    </source>
</evidence>
<sequence>MAVSSLMVPLGTPAPDFALADTSGSVVRRDDFTGAPALLVAFLCNHCPYVRHIEVALGETLSGFPELAVVGICTNDADAYPQDAADQLAAQAKRAGWHFPYLLDAGQDVGRAYRAACTPDFFLYDAQHALAYRGAFDESTPGNGKPLTGADLRAAIELVLAGKPVPEPHRASRGCSIKWRR</sequence>
<keyword evidence="3" id="KW-1185">Reference proteome</keyword>
<dbReference type="GO" id="GO:0016491">
    <property type="term" value="F:oxidoreductase activity"/>
    <property type="evidence" value="ECO:0007669"/>
    <property type="project" value="InterPro"/>
</dbReference>
<dbReference type="InterPro" id="IPR047262">
    <property type="entry name" value="PRX-like1"/>
</dbReference>
<dbReference type="InterPro" id="IPR036249">
    <property type="entry name" value="Thioredoxin-like_sf"/>
</dbReference>
<feature type="domain" description="Thioredoxin" evidence="1">
    <location>
        <begin position="8"/>
        <end position="161"/>
    </location>
</feature>
<dbReference type="PROSITE" id="PS51352">
    <property type="entry name" value="THIOREDOXIN_2"/>
    <property type="match status" value="1"/>
</dbReference>